<evidence type="ECO:0000313" key="1">
    <source>
        <dbReference type="EMBL" id="MCH1624802.1"/>
    </source>
</evidence>
<dbReference type="Proteomes" id="UP001431131">
    <property type="component" value="Unassembled WGS sequence"/>
</dbReference>
<comment type="caution">
    <text evidence="1">The sequence shown here is derived from an EMBL/GenBank/DDBJ whole genome shotgun (WGS) entry which is preliminary data.</text>
</comment>
<evidence type="ECO:0000313" key="2">
    <source>
        <dbReference type="Proteomes" id="UP001431131"/>
    </source>
</evidence>
<protein>
    <submittedName>
        <fullName evidence="1">Uncharacterized protein</fullName>
    </submittedName>
</protein>
<dbReference type="RefSeq" id="WP_240253512.1">
    <property type="nucleotide sequence ID" value="NZ_JAKTTI010000005.1"/>
</dbReference>
<name>A0AAW5E4I0_9BACI</name>
<accession>A0AAW5E4I0</accession>
<dbReference type="EMBL" id="JAKTTI010000005">
    <property type="protein sequence ID" value="MCH1624802.1"/>
    <property type="molecule type" value="Genomic_DNA"/>
</dbReference>
<proteinExistence type="predicted"/>
<gene>
    <name evidence="1" type="ORF">MJG50_05640</name>
</gene>
<reference evidence="1" key="1">
    <citation type="submission" date="2022-02" db="EMBL/GenBank/DDBJ databases">
        <title>Fredinandcohnia quinoae sp. nov. isolated from Chenopodium quinoa seeds.</title>
        <authorList>
            <person name="Saati-Santamaria Z."/>
            <person name="Flores-Felix J.D."/>
            <person name="Igual J.M."/>
            <person name="Velazquez E."/>
            <person name="Garcia-Fraile P."/>
            <person name="Martinez-Molina E."/>
        </authorList>
    </citation>
    <scope>NUCLEOTIDE SEQUENCE</scope>
    <source>
        <strain evidence="1">SECRCQ15</strain>
    </source>
</reference>
<dbReference type="AlphaFoldDB" id="A0AAW5E4I0"/>
<keyword evidence="2" id="KW-1185">Reference proteome</keyword>
<sequence length="137" mass="16347">MIVKECIGYELEKAKSNTSEDFFNRSELTFLEEGEEKTFHVLYIRYFDELFSSFTPYENDPIFTVGSRDVHFKDIVALVCLLKNPGFRHRKRVYINNQKEFEEYFKGIQYDKLIDIFANLEQNKKYDLASPLAFIQQ</sequence>
<organism evidence="1 2">
    <name type="scientific">Fredinandcohnia quinoae</name>
    <dbReference type="NCBI Taxonomy" id="2918902"/>
    <lineage>
        <taxon>Bacteria</taxon>
        <taxon>Bacillati</taxon>
        <taxon>Bacillota</taxon>
        <taxon>Bacilli</taxon>
        <taxon>Bacillales</taxon>
        <taxon>Bacillaceae</taxon>
        <taxon>Fredinandcohnia</taxon>
    </lineage>
</organism>